<dbReference type="Pfam" id="PF06224">
    <property type="entry name" value="AlkZ-like"/>
    <property type="match status" value="1"/>
</dbReference>
<gene>
    <name evidence="1" type="ORF">GCM10008938_41130</name>
</gene>
<evidence type="ECO:0008006" key="3">
    <source>
        <dbReference type="Google" id="ProtNLM"/>
    </source>
</evidence>
<evidence type="ECO:0000313" key="1">
    <source>
        <dbReference type="EMBL" id="GGJ50909.1"/>
    </source>
</evidence>
<name>A0ABQ2D9Y6_9DEIO</name>
<dbReference type="RefSeq" id="WP_189006195.1">
    <property type="nucleotide sequence ID" value="NZ_BMOD01000022.1"/>
</dbReference>
<dbReference type="EMBL" id="BMOD01000022">
    <property type="protein sequence ID" value="GGJ50909.1"/>
    <property type="molecule type" value="Genomic_DNA"/>
</dbReference>
<accession>A0ABQ2D9Y6</accession>
<dbReference type="Proteomes" id="UP000632222">
    <property type="component" value="Unassembled WGS sequence"/>
</dbReference>
<sequence length="371" mass="41899">MPSSLPMLSLKALNRATLQRQHLIGRSGMPALDMVQHLIGLQAQMPNPPYVGLWTRLQNFEKEDLTRLIKQKQVVRAALMRSTLHLVSGQDYLQLRPLIKTVLERQYLGSHGKQMVGLDPLEVTRAGRELLSQTPLNNQELGRALQQKWPDRDAQALGYAVRNFEGLIHVPPAGTWGDHRSPLLVPGEVYLDAELDPKPSLGNLLLRYLQAFGPATLKDMTVWSGLTHLKPALTEIQPALQVYRDEQGKELFDLAEVILPDPETPIPPKFLPDFDNILLSHADRSRIMAPDFKARVFTSNGIIRATVLIDGFVQGIWKVQQNKKRASLQIEMFQTIAAADQDLLQEEGQKLLHWMTPDAEKHELIWQVPAF</sequence>
<dbReference type="InterPro" id="IPR009351">
    <property type="entry name" value="AlkZ-like"/>
</dbReference>
<dbReference type="PANTHER" id="PTHR38479">
    <property type="entry name" value="LMO0824 PROTEIN"/>
    <property type="match status" value="1"/>
</dbReference>
<organism evidence="1 2">
    <name type="scientific">Deinococcus roseus</name>
    <dbReference type="NCBI Taxonomy" id="392414"/>
    <lineage>
        <taxon>Bacteria</taxon>
        <taxon>Thermotogati</taxon>
        <taxon>Deinococcota</taxon>
        <taxon>Deinococci</taxon>
        <taxon>Deinococcales</taxon>
        <taxon>Deinococcaceae</taxon>
        <taxon>Deinococcus</taxon>
    </lineage>
</organism>
<dbReference type="PANTHER" id="PTHR38479:SF2">
    <property type="entry name" value="WINGED HELIX DNA-BINDING DOMAIN-CONTAINING PROTEIN"/>
    <property type="match status" value="1"/>
</dbReference>
<protein>
    <recommendedName>
        <fullName evidence="3">Winged helix DNA-binding domain-containing protein</fullName>
    </recommendedName>
</protein>
<evidence type="ECO:0000313" key="2">
    <source>
        <dbReference type="Proteomes" id="UP000632222"/>
    </source>
</evidence>
<reference evidence="2" key="1">
    <citation type="journal article" date="2019" name="Int. J. Syst. Evol. Microbiol.">
        <title>The Global Catalogue of Microorganisms (GCM) 10K type strain sequencing project: providing services to taxonomists for standard genome sequencing and annotation.</title>
        <authorList>
            <consortium name="The Broad Institute Genomics Platform"/>
            <consortium name="The Broad Institute Genome Sequencing Center for Infectious Disease"/>
            <person name="Wu L."/>
            <person name="Ma J."/>
        </authorList>
    </citation>
    <scope>NUCLEOTIDE SEQUENCE [LARGE SCALE GENOMIC DNA]</scope>
    <source>
        <strain evidence="2">JCM 14370</strain>
    </source>
</reference>
<keyword evidence="2" id="KW-1185">Reference proteome</keyword>
<comment type="caution">
    <text evidence="1">The sequence shown here is derived from an EMBL/GenBank/DDBJ whole genome shotgun (WGS) entry which is preliminary data.</text>
</comment>
<proteinExistence type="predicted"/>